<evidence type="ECO:0000313" key="3">
    <source>
        <dbReference type="Proteomes" id="UP000603665"/>
    </source>
</evidence>
<gene>
    <name evidence="2" type="ORF">HKD20_13570</name>
</gene>
<dbReference type="EMBL" id="JABCQL010000060">
    <property type="protein sequence ID" value="MBF0857498.1"/>
    <property type="molecule type" value="Genomic_DNA"/>
</dbReference>
<reference evidence="2" key="2">
    <citation type="submission" date="2023-10" db="EMBL/GenBank/DDBJ databases">
        <title>Description of novel Gluconobacter species.</title>
        <authorList>
            <person name="Cleenwerck I."/>
            <person name="Cnockaert M."/>
            <person name="Borremans W."/>
            <person name="Wieme A.D."/>
            <person name="De Vuyst L."/>
            <person name="Vandamme P."/>
        </authorList>
    </citation>
    <scope>NUCLEOTIDE SEQUENCE</scope>
    <source>
        <strain evidence="2">LMG1408</strain>
    </source>
</reference>
<evidence type="ECO:0000256" key="1">
    <source>
        <dbReference type="SAM" id="MobiDB-lite"/>
    </source>
</evidence>
<name>A0AB35ARP9_GLUOY</name>
<accession>A0AB35ARP9</accession>
<dbReference type="AlphaFoldDB" id="A0AB35ARP9"/>
<evidence type="ECO:0000313" key="2">
    <source>
        <dbReference type="EMBL" id="MBF0857498.1"/>
    </source>
</evidence>
<proteinExistence type="predicted"/>
<protein>
    <submittedName>
        <fullName evidence="2">Uncharacterized protein</fullName>
    </submittedName>
</protein>
<dbReference type="Proteomes" id="UP000603665">
    <property type="component" value="Unassembled WGS sequence"/>
</dbReference>
<organism evidence="2 3">
    <name type="scientific">Gluconobacter oxydans</name>
    <name type="common">Gluconobacter suboxydans</name>
    <dbReference type="NCBI Taxonomy" id="442"/>
    <lineage>
        <taxon>Bacteria</taxon>
        <taxon>Pseudomonadati</taxon>
        <taxon>Pseudomonadota</taxon>
        <taxon>Alphaproteobacteria</taxon>
        <taxon>Acetobacterales</taxon>
        <taxon>Acetobacteraceae</taxon>
        <taxon>Gluconobacter</taxon>
    </lineage>
</organism>
<sequence length="171" mass="19463">MGICLYRLGVSLATDNRMTRQRFTYQELADQWNITVPAAKQRVRRAGWKRGKGNDGIVRVLVPDDTERMETAVPPKKPAESQALETLRDTVENLTGVTVKQAHRIEDLTTALLDSREQNAALRERLAGLEAREATETTEPARPHNPADTERRIQQGYGVTLKRSRRWWPFG</sequence>
<feature type="region of interest" description="Disordered" evidence="1">
    <location>
        <begin position="131"/>
        <end position="150"/>
    </location>
</feature>
<comment type="caution">
    <text evidence="2">The sequence shown here is derived from an EMBL/GenBank/DDBJ whole genome shotgun (WGS) entry which is preliminary data.</text>
</comment>
<reference evidence="2" key="1">
    <citation type="submission" date="2020-04" db="EMBL/GenBank/DDBJ databases">
        <authorList>
            <person name="Sombolestani A."/>
        </authorList>
    </citation>
    <scope>NUCLEOTIDE SEQUENCE</scope>
    <source>
        <strain evidence="2">LMG1408</strain>
    </source>
</reference>